<dbReference type="InterPro" id="IPR058625">
    <property type="entry name" value="MdtA-like_BSH"/>
</dbReference>
<dbReference type="PANTHER" id="PTHR30386">
    <property type="entry name" value="MEMBRANE FUSION SUBUNIT OF EMRAB-TOLC MULTIDRUG EFFLUX PUMP"/>
    <property type="match status" value="1"/>
</dbReference>
<dbReference type="InterPro" id="IPR050739">
    <property type="entry name" value="MFP"/>
</dbReference>
<dbReference type="AlphaFoldDB" id="A0A848HCG1"/>
<feature type="transmembrane region" description="Helical" evidence="2">
    <location>
        <begin position="6"/>
        <end position="24"/>
    </location>
</feature>
<dbReference type="EMBL" id="JABBFX010000004">
    <property type="protein sequence ID" value="NML48137.1"/>
    <property type="molecule type" value="Genomic_DNA"/>
</dbReference>
<accession>A0A848HCG1</accession>
<evidence type="ECO:0000256" key="2">
    <source>
        <dbReference type="SAM" id="Phobius"/>
    </source>
</evidence>
<protein>
    <submittedName>
        <fullName evidence="4">HlyD family secretion protein</fullName>
    </submittedName>
</protein>
<organism evidence="4 5">
    <name type="scientific">Ramlibacter agri</name>
    <dbReference type="NCBI Taxonomy" id="2728837"/>
    <lineage>
        <taxon>Bacteria</taxon>
        <taxon>Pseudomonadati</taxon>
        <taxon>Pseudomonadota</taxon>
        <taxon>Betaproteobacteria</taxon>
        <taxon>Burkholderiales</taxon>
        <taxon>Comamonadaceae</taxon>
        <taxon>Ramlibacter</taxon>
    </lineage>
</organism>
<proteinExistence type="predicted"/>
<evidence type="ECO:0000256" key="1">
    <source>
        <dbReference type="SAM" id="Coils"/>
    </source>
</evidence>
<keyword evidence="2" id="KW-0472">Membrane</keyword>
<dbReference type="Proteomes" id="UP000541185">
    <property type="component" value="Unassembled WGS sequence"/>
</dbReference>
<dbReference type="Gene3D" id="1.10.287.470">
    <property type="entry name" value="Helix hairpin bin"/>
    <property type="match status" value="1"/>
</dbReference>
<dbReference type="Pfam" id="PF25917">
    <property type="entry name" value="BSH_RND"/>
    <property type="match status" value="1"/>
</dbReference>
<keyword evidence="1" id="KW-0175">Coiled coil</keyword>
<keyword evidence="5" id="KW-1185">Reference proteome</keyword>
<keyword evidence="2" id="KW-0812">Transmembrane</keyword>
<evidence type="ECO:0000259" key="3">
    <source>
        <dbReference type="Pfam" id="PF25917"/>
    </source>
</evidence>
<comment type="caution">
    <text evidence="4">The sequence shown here is derived from an EMBL/GenBank/DDBJ whole genome shotgun (WGS) entry which is preliminary data.</text>
</comment>
<feature type="transmembrane region" description="Helical" evidence="2">
    <location>
        <begin position="31"/>
        <end position="52"/>
    </location>
</feature>
<dbReference type="Gene3D" id="2.40.50.100">
    <property type="match status" value="1"/>
</dbReference>
<sequence>MEVLLLAIYSFFVWLIFIKLKWLPWNTVSQVIVVIIPVVGLTALILALNVVAPSSHDVRVIKYVVNMSSQQRGRILEIVDGNKPVKKGDVLYKVDPTPYQLQVNALEAQLANSVGSSKELEEQLAGSEQQVSQSRSAIDQAKSRVVTSNADLELATKRAVQNRELVATGAGNRFDLEQAETNLRNAQSAVDGARSAEAQAQSAYGQALAGERQIRQKMGAKSNGEWAQIAQIRAQLEQAKWDLAQTTVYAPANGTPVNVQLRPGALVATFANTPALTFVEDEFSVIALYDQNELTKVKPGDEAEIVLETLPGEIIKATVDSIIWAQGQGQVTTGFSLPETVRSAPPGRFPVKLKVDPKFRDVFFAAGARGSAAIYTEHLEAIQILRKILLRVSTKINYLILKLH</sequence>
<dbReference type="SUPFAM" id="SSF111369">
    <property type="entry name" value="HlyD-like secretion proteins"/>
    <property type="match status" value="2"/>
</dbReference>
<keyword evidence="2" id="KW-1133">Transmembrane helix</keyword>
<feature type="coiled-coil region" evidence="1">
    <location>
        <begin position="103"/>
        <end position="137"/>
    </location>
</feature>
<gene>
    <name evidence="4" type="ORF">HHL11_30590</name>
</gene>
<dbReference type="RefSeq" id="WP_169422472.1">
    <property type="nucleotide sequence ID" value="NZ_JABBFX010000004.1"/>
</dbReference>
<name>A0A848HCG1_9BURK</name>
<reference evidence="4 5" key="1">
    <citation type="submission" date="2020-04" db="EMBL/GenBank/DDBJ databases">
        <title>Ramlibacter sp. G-1-2-2 isolated from soil.</title>
        <authorList>
            <person name="Dahal R.H."/>
        </authorList>
    </citation>
    <scope>NUCLEOTIDE SEQUENCE [LARGE SCALE GENOMIC DNA]</scope>
    <source>
        <strain evidence="4 5">G-1-2-2</strain>
    </source>
</reference>
<evidence type="ECO:0000313" key="5">
    <source>
        <dbReference type="Proteomes" id="UP000541185"/>
    </source>
</evidence>
<dbReference type="PANTHER" id="PTHR30386:SF18">
    <property type="entry name" value="INNER MEMBRANE PROTEIN YIAV-RELATED"/>
    <property type="match status" value="1"/>
</dbReference>
<dbReference type="Gene3D" id="2.40.30.170">
    <property type="match status" value="1"/>
</dbReference>
<feature type="domain" description="Multidrug resistance protein MdtA-like barrel-sandwich hybrid" evidence="3">
    <location>
        <begin position="65"/>
        <end position="277"/>
    </location>
</feature>
<evidence type="ECO:0000313" key="4">
    <source>
        <dbReference type="EMBL" id="NML48137.1"/>
    </source>
</evidence>